<reference evidence="1 2" key="1">
    <citation type="submission" date="2019-03" db="EMBL/GenBank/DDBJ databases">
        <title>Genomic Encyclopedia of Type Strains, Phase IV (KMG-IV): sequencing the most valuable type-strain genomes for metagenomic binning, comparative biology and taxonomic classification.</title>
        <authorList>
            <person name="Goeker M."/>
        </authorList>
    </citation>
    <scope>NUCLEOTIDE SEQUENCE [LARGE SCALE GENOMIC DNA]</scope>
    <source>
        <strain evidence="1 2">DSM 21944</strain>
    </source>
</reference>
<name>A0A4R3LEH9_9GAMM</name>
<protein>
    <submittedName>
        <fullName evidence="1">Uncharacterized protein</fullName>
    </submittedName>
</protein>
<dbReference type="Proteomes" id="UP000294599">
    <property type="component" value="Unassembled WGS sequence"/>
</dbReference>
<keyword evidence="2" id="KW-1185">Reference proteome</keyword>
<sequence length="124" mass="14052">MQRLSADDTAQWQRVRSRGLVDAIRWTWGNDRPDLEPGRAHAVISVEQAGSLDSRYTVIGRWTCPRLEGSGHLYFDGEGRSGIFHYHQDESPVHRLSGDSPARMNWDKLMNAALTEVLDPDGYD</sequence>
<evidence type="ECO:0000313" key="1">
    <source>
        <dbReference type="EMBL" id="TCS98453.1"/>
    </source>
</evidence>
<comment type="caution">
    <text evidence="1">The sequence shown here is derived from an EMBL/GenBank/DDBJ whole genome shotgun (WGS) entry which is preliminary data.</text>
</comment>
<dbReference type="EMBL" id="SMAF01000008">
    <property type="protein sequence ID" value="TCS98453.1"/>
    <property type="molecule type" value="Genomic_DNA"/>
</dbReference>
<organism evidence="1 2">
    <name type="scientific">Pseudofulvimonas gallinarii</name>
    <dbReference type="NCBI Taxonomy" id="634155"/>
    <lineage>
        <taxon>Bacteria</taxon>
        <taxon>Pseudomonadati</taxon>
        <taxon>Pseudomonadota</taxon>
        <taxon>Gammaproteobacteria</taxon>
        <taxon>Lysobacterales</taxon>
        <taxon>Rhodanobacteraceae</taxon>
        <taxon>Pseudofulvimonas</taxon>
    </lineage>
</organism>
<gene>
    <name evidence="1" type="ORF">EDC25_10833</name>
</gene>
<proteinExistence type="predicted"/>
<dbReference type="AlphaFoldDB" id="A0A4R3LEH9"/>
<evidence type="ECO:0000313" key="2">
    <source>
        <dbReference type="Proteomes" id="UP000294599"/>
    </source>
</evidence>
<accession>A0A4R3LEH9</accession>